<accession>A0ACC1X344</accession>
<dbReference type="Proteomes" id="UP001164539">
    <property type="component" value="Chromosome 12"/>
</dbReference>
<proteinExistence type="predicted"/>
<evidence type="ECO:0000313" key="1">
    <source>
        <dbReference type="EMBL" id="KAJ4705478.1"/>
    </source>
</evidence>
<protein>
    <submittedName>
        <fullName evidence="1">Zinc finger, CCHC-type</fullName>
    </submittedName>
</protein>
<keyword evidence="2" id="KW-1185">Reference proteome</keyword>
<organism evidence="1 2">
    <name type="scientific">Melia azedarach</name>
    <name type="common">Chinaberry tree</name>
    <dbReference type="NCBI Taxonomy" id="155640"/>
    <lineage>
        <taxon>Eukaryota</taxon>
        <taxon>Viridiplantae</taxon>
        <taxon>Streptophyta</taxon>
        <taxon>Embryophyta</taxon>
        <taxon>Tracheophyta</taxon>
        <taxon>Spermatophyta</taxon>
        <taxon>Magnoliopsida</taxon>
        <taxon>eudicotyledons</taxon>
        <taxon>Gunneridae</taxon>
        <taxon>Pentapetalae</taxon>
        <taxon>rosids</taxon>
        <taxon>malvids</taxon>
        <taxon>Sapindales</taxon>
        <taxon>Meliaceae</taxon>
        <taxon>Melia</taxon>
    </lineage>
</organism>
<comment type="caution">
    <text evidence="1">The sequence shown here is derived from an EMBL/GenBank/DDBJ whole genome shotgun (WGS) entry which is preliminary data.</text>
</comment>
<name>A0ACC1X344_MELAZ</name>
<gene>
    <name evidence="1" type="ORF">OWV82_022247</name>
</gene>
<dbReference type="EMBL" id="CM051405">
    <property type="protein sequence ID" value="KAJ4705478.1"/>
    <property type="molecule type" value="Genomic_DNA"/>
</dbReference>
<evidence type="ECO:0000313" key="2">
    <source>
        <dbReference type="Proteomes" id="UP001164539"/>
    </source>
</evidence>
<reference evidence="1 2" key="1">
    <citation type="journal article" date="2023" name="Science">
        <title>Complex scaffold remodeling in plant triterpene biosynthesis.</title>
        <authorList>
            <person name="De La Pena R."/>
            <person name="Hodgson H."/>
            <person name="Liu J.C."/>
            <person name="Stephenson M.J."/>
            <person name="Martin A.C."/>
            <person name="Owen C."/>
            <person name="Harkess A."/>
            <person name="Leebens-Mack J."/>
            <person name="Jimenez L.E."/>
            <person name="Osbourn A."/>
            <person name="Sattely E.S."/>
        </authorList>
    </citation>
    <scope>NUCLEOTIDE SEQUENCE [LARGE SCALE GENOMIC DNA]</scope>
    <source>
        <strain evidence="2">cv. JPN11</strain>
        <tissue evidence="1">Leaf</tissue>
    </source>
</reference>
<sequence>MKNVCLRARIALSIKEQTNIPMDCAEMDQGNSFNSNICLRCGDSGHDMFSCNGDYPADDLKEIQCYVCRCFGHLCCVDYSNAAIKQVSCYNCGQPGHFGHECTKSCNIPGGMESSIICYKCGKEGHFARRCGGHKKDRLRISDLLSTAGKLKSKARFFIGSSSTHQPP</sequence>